<organism evidence="3 4">
    <name type="scientific">Enterococcus camelliae</name>
    <dbReference type="NCBI Taxonomy" id="453959"/>
    <lineage>
        <taxon>Bacteria</taxon>
        <taxon>Bacillati</taxon>
        <taxon>Bacillota</taxon>
        <taxon>Bacilli</taxon>
        <taxon>Lactobacillales</taxon>
        <taxon>Enterococcaceae</taxon>
        <taxon>Enterococcus</taxon>
    </lineage>
</organism>
<comment type="caution">
    <text evidence="3">The sequence shown here is derived from an EMBL/GenBank/DDBJ whole genome shotgun (WGS) entry which is preliminary data.</text>
</comment>
<gene>
    <name evidence="3" type="ORF">ACFSR0_03610</name>
</gene>
<proteinExistence type="inferred from homology"/>
<sequence length="116" mass="13915">MQVNNNQDLLSVVPRRGLVVWMYSLRQVRNLRRYGTVLYISKRMKYALVYLNEADFDQNSEKIERLHFVRKIEKSYRPDIEMNFAEKIGTKRAFQPNDDGFEVEEKNTRIRLAENV</sequence>
<dbReference type="EMBL" id="JBHUMO010000023">
    <property type="protein sequence ID" value="MFD2728517.1"/>
    <property type="molecule type" value="Genomic_DNA"/>
</dbReference>
<comment type="subcellular location">
    <subcellularLocation>
        <location evidence="2">Cytoplasm</location>
    </subcellularLocation>
</comment>
<protein>
    <recommendedName>
        <fullName evidence="2">UPF0298 protein ACFSR0_03610</fullName>
    </recommendedName>
</protein>
<keyword evidence="4" id="KW-1185">Reference proteome</keyword>
<evidence type="ECO:0000256" key="1">
    <source>
        <dbReference type="ARBA" id="ARBA00022490"/>
    </source>
</evidence>
<comment type="similarity">
    <text evidence="2">Belongs to the UPF0298 family.</text>
</comment>
<dbReference type="RefSeq" id="WP_379979998.1">
    <property type="nucleotide sequence ID" value="NZ_JBHUMO010000023.1"/>
</dbReference>
<dbReference type="HAMAP" id="MF_01126">
    <property type="entry name" value="UPF0298"/>
    <property type="match status" value="1"/>
</dbReference>
<dbReference type="InterPro" id="IPR016979">
    <property type="entry name" value="DUF2129"/>
</dbReference>
<dbReference type="Proteomes" id="UP001597427">
    <property type="component" value="Unassembled WGS sequence"/>
</dbReference>
<name>A0ABW5TH95_9ENTE</name>
<evidence type="ECO:0000313" key="4">
    <source>
        <dbReference type="Proteomes" id="UP001597427"/>
    </source>
</evidence>
<accession>A0ABW5TH95</accession>
<keyword evidence="1 2" id="KW-0963">Cytoplasm</keyword>
<evidence type="ECO:0000256" key="2">
    <source>
        <dbReference type="HAMAP-Rule" id="MF_01126"/>
    </source>
</evidence>
<dbReference type="Pfam" id="PF09902">
    <property type="entry name" value="DUF2129"/>
    <property type="match status" value="1"/>
</dbReference>
<dbReference type="PIRSF" id="PIRSF031653">
    <property type="entry name" value="UCP031653"/>
    <property type="match status" value="1"/>
</dbReference>
<reference evidence="4" key="1">
    <citation type="journal article" date="2019" name="Int. J. Syst. Evol. Microbiol.">
        <title>The Global Catalogue of Microorganisms (GCM) 10K type strain sequencing project: providing services to taxonomists for standard genome sequencing and annotation.</title>
        <authorList>
            <consortium name="The Broad Institute Genomics Platform"/>
            <consortium name="The Broad Institute Genome Sequencing Center for Infectious Disease"/>
            <person name="Wu L."/>
            <person name="Ma J."/>
        </authorList>
    </citation>
    <scope>NUCLEOTIDE SEQUENCE [LARGE SCALE GENOMIC DNA]</scope>
    <source>
        <strain evidence="4">TISTR 932</strain>
    </source>
</reference>
<evidence type="ECO:0000313" key="3">
    <source>
        <dbReference type="EMBL" id="MFD2728517.1"/>
    </source>
</evidence>